<reference evidence="3" key="1">
    <citation type="journal article" date="2014" name="Int. J. Syst. Evol. Microbiol.">
        <title>Complete genome sequence of Corynebacterium casei LMG S-19264T (=DSM 44701T), isolated from a smear-ripened cheese.</title>
        <authorList>
            <consortium name="US DOE Joint Genome Institute (JGI-PGF)"/>
            <person name="Walter F."/>
            <person name="Albersmeier A."/>
            <person name="Kalinowski J."/>
            <person name="Ruckert C."/>
        </authorList>
    </citation>
    <scope>NUCLEOTIDE SEQUENCE</scope>
    <source>
        <strain evidence="3">JCM 13064</strain>
    </source>
</reference>
<protein>
    <recommendedName>
        <fullName evidence="5">Restriction endonuclease subunit S</fullName>
    </recommendedName>
</protein>
<keyword evidence="1" id="KW-0680">Restriction system</keyword>
<evidence type="ECO:0000256" key="1">
    <source>
        <dbReference type="ARBA" id="ARBA00022747"/>
    </source>
</evidence>
<dbReference type="PANTHER" id="PTHR30408">
    <property type="entry name" value="TYPE-1 RESTRICTION ENZYME ECOKI SPECIFICITY PROTEIN"/>
    <property type="match status" value="1"/>
</dbReference>
<evidence type="ECO:0000256" key="2">
    <source>
        <dbReference type="ARBA" id="ARBA00023125"/>
    </source>
</evidence>
<organism evidence="3 4">
    <name type="scientific">Sphaerisporangium melleum</name>
    <dbReference type="NCBI Taxonomy" id="321316"/>
    <lineage>
        <taxon>Bacteria</taxon>
        <taxon>Bacillati</taxon>
        <taxon>Actinomycetota</taxon>
        <taxon>Actinomycetes</taxon>
        <taxon>Streptosporangiales</taxon>
        <taxon>Streptosporangiaceae</taxon>
        <taxon>Sphaerisporangium</taxon>
    </lineage>
</organism>
<dbReference type="RefSeq" id="WP_189164083.1">
    <property type="nucleotide sequence ID" value="NZ_BMNT01000018.1"/>
</dbReference>
<dbReference type="GO" id="GO:0009307">
    <property type="term" value="P:DNA restriction-modification system"/>
    <property type="evidence" value="ECO:0007669"/>
    <property type="project" value="UniProtKB-KW"/>
</dbReference>
<name>A0A917VJ49_9ACTN</name>
<dbReference type="PANTHER" id="PTHR30408:SF12">
    <property type="entry name" value="TYPE I RESTRICTION ENZYME MJAVIII SPECIFICITY SUBUNIT"/>
    <property type="match status" value="1"/>
</dbReference>
<gene>
    <name evidence="3" type="ORF">GCM10007964_34960</name>
</gene>
<dbReference type="SUPFAM" id="SSF116734">
    <property type="entry name" value="DNA methylase specificity domain"/>
    <property type="match status" value="1"/>
</dbReference>
<keyword evidence="4" id="KW-1185">Reference proteome</keyword>
<evidence type="ECO:0000313" key="4">
    <source>
        <dbReference type="Proteomes" id="UP000645217"/>
    </source>
</evidence>
<dbReference type="Proteomes" id="UP000645217">
    <property type="component" value="Unassembled WGS sequence"/>
</dbReference>
<dbReference type="NCBIfam" id="NF047740">
    <property type="entry name" value="antiphage_MADS5"/>
    <property type="match status" value="1"/>
</dbReference>
<dbReference type="InterPro" id="IPR044946">
    <property type="entry name" value="Restrct_endonuc_typeI_TRD_sf"/>
</dbReference>
<sequence length="468" mass="51940">MKLTDLDNPVRASWLADQSFRLDPGPYISDSYAARMFLKRVPRTEPLGEVTEGIFNAGRFKRHYTTDPGHGVPFLSSADIFQADLSSLAMITKKSFQAMPNLALKPGWTLITCSGMTAGRVTYARLDMDGYACSQDVLRVVPDVEKIPAGYLYTFLASPFGVSMIKGGIYGTSVKHIEPSHIVDLPVPRIDSQIEQQIDVLIQEAMLLRSRFQAGITDATNDLLKSAGLSELIDFNWHNEPRDLDFSVSGLTSTSLRALNYSPRAQRLIDALRSVPHRTLGEVCGGGYLGSGTRFKRIDSDSRYGVKLVGQRQGFWLRPEGRWINPNHSPLGIFAADESVLIAAQGTLGDSEVFCRAIYVTGEWLKNAYTQHFLRVVSGAVDFPGAYLFAFLRSEAAFRVMRSMSVGGKQQDLHVGLRAQIPVPECTLADRERIAGTVRQAYRWRDEADLKEDRALALLDEAIREAAR</sequence>
<dbReference type="EMBL" id="BMNT01000018">
    <property type="protein sequence ID" value="GGK89288.1"/>
    <property type="molecule type" value="Genomic_DNA"/>
</dbReference>
<dbReference type="Gene3D" id="3.90.220.20">
    <property type="entry name" value="DNA methylase specificity domains"/>
    <property type="match status" value="1"/>
</dbReference>
<dbReference type="AlphaFoldDB" id="A0A917VJ49"/>
<evidence type="ECO:0000313" key="3">
    <source>
        <dbReference type="EMBL" id="GGK89288.1"/>
    </source>
</evidence>
<comment type="caution">
    <text evidence="3">The sequence shown here is derived from an EMBL/GenBank/DDBJ whole genome shotgun (WGS) entry which is preliminary data.</text>
</comment>
<dbReference type="InterPro" id="IPR052021">
    <property type="entry name" value="Type-I_RS_S_subunit"/>
</dbReference>
<evidence type="ECO:0008006" key="5">
    <source>
        <dbReference type="Google" id="ProtNLM"/>
    </source>
</evidence>
<reference evidence="3" key="2">
    <citation type="submission" date="2020-09" db="EMBL/GenBank/DDBJ databases">
        <authorList>
            <person name="Sun Q."/>
            <person name="Ohkuma M."/>
        </authorList>
    </citation>
    <scope>NUCLEOTIDE SEQUENCE</scope>
    <source>
        <strain evidence="3">JCM 13064</strain>
    </source>
</reference>
<dbReference type="GO" id="GO:0003677">
    <property type="term" value="F:DNA binding"/>
    <property type="evidence" value="ECO:0007669"/>
    <property type="project" value="UniProtKB-KW"/>
</dbReference>
<proteinExistence type="predicted"/>
<keyword evidence="2" id="KW-0238">DNA-binding</keyword>
<accession>A0A917VJ49</accession>